<proteinExistence type="predicted"/>
<sequence length="254" mass="29858">MKDYKETRLTKDFIVNSTEISEIKTKIESSLNEVDLSFKFHFKNFNTLELKFRESSSNYVIDEHEKNDPKLASEKCDWNEEHWTKVVDLLHREKFRNFFWDSEIPIDKFGKIDLLLANNEVNNTFTKITIIEAKTSQNAREGLRHALYYSHLLHYILKKSNRNYEISFALLIVPKDRQNLSKEKLKLLKEDSNDIKVVYNGYFSDIKVIEMISPGSLPDLIPSQEVIIPPNINFIYHPVESDLQIKSSSLSDFF</sequence>
<dbReference type="AlphaFoldDB" id="A0AAW5VQM1"/>
<name>A0AAW5VQM1_9LEPT</name>
<gene>
    <name evidence="1" type="ORF">ND861_10320</name>
    <name evidence="2" type="ORF">ND862_11645</name>
</gene>
<evidence type="ECO:0000313" key="1">
    <source>
        <dbReference type="EMBL" id="MCW7526742.1"/>
    </source>
</evidence>
<organism evidence="2 3">
    <name type="scientific">Leptospira soteropolitanensis</name>
    <dbReference type="NCBI Taxonomy" id="2950025"/>
    <lineage>
        <taxon>Bacteria</taxon>
        <taxon>Pseudomonadati</taxon>
        <taxon>Spirochaetota</taxon>
        <taxon>Spirochaetia</taxon>
        <taxon>Leptospirales</taxon>
        <taxon>Leptospiraceae</taxon>
        <taxon>Leptospira</taxon>
    </lineage>
</organism>
<dbReference type="Proteomes" id="UP001208540">
    <property type="component" value="Unassembled WGS sequence"/>
</dbReference>
<evidence type="ECO:0000313" key="3">
    <source>
        <dbReference type="Proteomes" id="UP001208540"/>
    </source>
</evidence>
<evidence type="ECO:0008006" key="5">
    <source>
        <dbReference type="Google" id="ProtNLM"/>
    </source>
</evidence>
<dbReference type="Proteomes" id="UP001208912">
    <property type="component" value="Unassembled WGS sequence"/>
</dbReference>
<comment type="caution">
    <text evidence="2">The sequence shown here is derived from an EMBL/GenBank/DDBJ whole genome shotgun (WGS) entry which is preliminary data.</text>
</comment>
<evidence type="ECO:0000313" key="2">
    <source>
        <dbReference type="EMBL" id="MCW7530869.1"/>
    </source>
</evidence>
<keyword evidence="4" id="KW-1185">Reference proteome</keyword>
<accession>A0AAW5VQM1</accession>
<reference evidence="2 4" key="1">
    <citation type="submission" date="2022-06" db="EMBL/GenBank/DDBJ databases">
        <title>Leptospira isolates from biofilms formed at urban environments.</title>
        <authorList>
            <person name="Ribeiro P.S."/>
            <person name="Sousa T."/>
            <person name="Carvalho N."/>
            <person name="Aburjaile F."/>
            <person name="Neves F."/>
            <person name="Oliveira D."/>
            <person name="Blanco L."/>
            <person name="Lima J."/>
            <person name="Costa F."/>
            <person name="Brenig B."/>
            <person name="Soares S."/>
            <person name="Ramos R."/>
            <person name="Goes-Neto A."/>
            <person name="Matiuzzi M."/>
            <person name="Azevedo V."/>
            <person name="Ristow P."/>
        </authorList>
    </citation>
    <scope>NUCLEOTIDE SEQUENCE</scope>
    <source>
        <strain evidence="1 4">VSF19</strain>
        <strain evidence="2">VSF20</strain>
    </source>
</reference>
<dbReference type="RefSeq" id="WP_265351979.1">
    <property type="nucleotide sequence ID" value="NZ_JAMQPL010000004.1"/>
</dbReference>
<dbReference type="EMBL" id="JAMQPL010000004">
    <property type="protein sequence ID" value="MCW7530869.1"/>
    <property type="molecule type" value="Genomic_DNA"/>
</dbReference>
<evidence type="ECO:0000313" key="4">
    <source>
        <dbReference type="Proteomes" id="UP001208912"/>
    </source>
</evidence>
<dbReference type="EMBL" id="JAMQPM010000004">
    <property type="protein sequence ID" value="MCW7526742.1"/>
    <property type="molecule type" value="Genomic_DNA"/>
</dbReference>
<protein>
    <recommendedName>
        <fullName evidence="5">DUF91 domain-containing protein</fullName>
    </recommendedName>
</protein>